<dbReference type="GO" id="GO:0006508">
    <property type="term" value="P:proteolysis"/>
    <property type="evidence" value="ECO:0007669"/>
    <property type="project" value="UniProtKB-KW"/>
</dbReference>
<keyword evidence="5 7" id="KW-0862">Zinc</keyword>
<dbReference type="GO" id="GO:0008270">
    <property type="term" value="F:zinc ion binding"/>
    <property type="evidence" value="ECO:0007669"/>
    <property type="project" value="InterPro"/>
</dbReference>
<evidence type="ECO:0000256" key="2">
    <source>
        <dbReference type="ARBA" id="ARBA00022670"/>
    </source>
</evidence>
<evidence type="ECO:0000256" key="3">
    <source>
        <dbReference type="ARBA" id="ARBA00022723"/>
    </source>
</evidence>
<evidence type="ECO:0000256" key="7">
    <source>
        <dbReference type="PIRSR" id="PIRSR621190-2"/>
    </source>
</evidence>
<evidence type="ECO:0000256" key="8">
    <source>
        <dbReference type="SAM" id="MobiDB-lite"/>
    </source>
</evidence>
<dbReference type="InterPro" id="IPR001818">
    <property type="entry name" value="Pept_M10_metallopeptidase"/>
</dbReference>
<dbReference type="EMBL" id="CAXHTB010000023">
    <property type="protein sequence ID" value="CAL0331495.1"/>
    <property type="molecule type" value="Genomic_DNA"/>
</dbReference>
<dbReference type="Proteomes" id="UP001497480">
    <property type="component" value="Unassembled WGS sequence"/>
</dbReference>
<feature type="binding site" evidence="7">
    <location>
        <position position="290"/>
    </location>
    <ligand>
        <name>Zn(2+)</name>
        <dbReference type="ChEBI" id="CHEBI:29105"/>
        <label>1</label>
    </ligand>
</feature>
<feature type="domain" description="Peptidase metallopeptidase" evidence="10">
    <location>
        <begin position="214"/>
        <end position="399"/>
    </location>
</feature>
<keyword evidence="6" id="KW-0482">Metalloprotease</keyword>
<keyword evidence="3 7" id="KW-0479">Metal-binding</keyword>
<evidence type="ECO:0000256" key="9">
    <source>
        <dbReference type="SAM" id="SignalP"/>
    </source>
</evidence>
<protein>
    <recommendedName>
        <fullName evidence="10">Peptidase metallopeptidase domain-containing protein</fullName>
    </recommendedName>
</protein>
<feature type="binding site" evidence="7">
    <location>
        <position position="320"/>
    </location>
    <ligand>
        <name>Ca(2+)</name>
        <dbReference type="ChEBI" id="CHEBI:29108"/>
        <label>2</label>
    </ligand>
</feature>
<dbReference type="GO" id="GO:0030198">
    <property type="term" value="P:extracellular matrix organization"/>
    <property type="evidence" value="ECO:0007669"/>
    <property type="project" value="TreeGrafter"/>
</dbReference>
<feature type="region of interest" description="Disordered" evidence="8">
    <location>
        <begin position="41"/>
        <end position="127"/>
    </location>
</feature>
<keyword evidence="2" id="KW-0645">Protease</keyword>
<dbReference type="InterPro" id="IPR021190">
    <property type="entry name" value="Pept_M10A"/>
</dbReference>
<dbReference type="SUPFAM" id="SSF47090">
    <property type="entry name" value="PGBD-like"/>
    <property type="match status" value="1"/>
</dbReference>
<evidence type="ECO:0000313" key="12">
    <source>
        <dbReference type="Proteomes" id="UP001497480"/>
    </source>
</evidence>
<feature type="binding site" evidence="7">
    <location>
        <position position="357"/>
    </location>
    <ligand>
        <name>Zn(2+)</name>
        <dbReference type="ChEBI" id="CHEBI:29105"/>
        <label>2</label>
        <note>catalytic</note>
    </ligand>
</feature>
<feature type="binding site" evidence="7">
    <location>
        <position position="302"/>
    </location>
    <ligand>
        <name>Ca(2+)</name>
        <dbReference type="ChEBI" id="CHEBI:29108"/>
        <label>3</label>
    </ligand>
</feature>
<proteinExistence type="inferred from homology"/>
<feature type="binding site" evidence="7">
    <location>
        <position position="371"/>
    </location>
    <ligand>
        <name>Zn(2+)</name>
        <dbReference type="ChEBI" id="CHEBI:29105"/>
        <label>2</label>
        <note>catalytic</note>
    </ligand>
</feature>
<gene>
    <name evidence="11" type="ORF">LLUT_LOCUS32555</name>
</gene>
<keyword evidence="9" id="KW-0732">Signal</keyword>
<sequence>MRNNMKSFFFTVLLFCSIHVHKSSVIRPSVTQNEEFVPAIYSEPLETPSTENAPDTKPNGPRETPSTGNGPFTIPNAPRETPSTENAPITNPNTPRLPPVNPNTLINPKEQRVPPRPPSSDDSEPLKIPGLARTKQYLNDFGYLNNATYSLSDILDSETISAIKTYQKFFNLDITGQIDNQTLNQMSLPRCYVPDLNVVYDLNSETNVNWSWPQGIRWFPNGTSTNHLTYGFLPENKISLNFQTVFTDSFNRWSEAIAELSLTKLNFTETNYNTSDIKIGFYILNNSIVDAVAGTTMRYQDGSYNGNGNANNNGNKVVADIRLDGSKYWILPGFNGTWSWLNGQFDLGTVAMHQVGHILGLSHSPIANSVMYPSILATNERKVELTADDKNNILNVFRGVPRTTISSSAGAWGLCICLVIPSVLYRSCALLCLHDSSVARVE</sequence>
<dbReference type="Gene3D" id="3.40.390.10">
    <property type="entry name" value="Collagenase (Catalytic Domain)"/>
    <property type="match status" value="1"/>
</dbReference>
<comment type="similarity">
    <text evidence="1">Belongs to the peptidase M10A family. Matrix metalloproteinases (MMPs) subfamily.</text>
</comment>
<dbReference type="Pfam" id="PF00413">
    <property type="entry name" value="Peptidase_M10"/>
    <property type="match status" value="1"/>
</dbReference>
<name>A0AAV1YF10_LUPLU</name>
<accession>A0AAV1YF10</accession>
<dbReference type="PANTHER" id="PTHR10201">
    <property type="entry name" value="MATRIX METALLOPROTEINASE"/>
    <property type="match status" value="1"/>
</dbReference>
<evidence type="ECO:0000259" key="10">
    <source>
        <dbReference type="SMART" id="SM00235"/>
    </source>
</evidence>
<feature type="chain" id="PRO_5043774334" description="Peptidase metallopeptidase domain-containing protein" evidence="9">
    <location>
        <begin position="24"/>
        <end position="442"/>
    </location>
</feature>
<dbReference type="InterPro" id="IPR036365">
    <property type="entry name" value="PGBD-like_sf"/>
</dbReference>
<dbReference type="GO" id="GO:0004222">
    <property type="term" value="F:metalloendopeptidase activity"/>
    <property type="evidence" value="ECO:0007669"/>
    <property type="project" value="InterPro"/>
</dbReference>
<feature type="binding site" evidence="7">
    <location>
        <position position="353"/>
    </location>
    <ligand>
        <name>Zn(2+)</name>
        <dbReference type="ChEBI" id="CHEBI:29105"/>
        <label>2</label>
        <note>catalytic</note>
    </ligand>
</feature>
<feature type="binding site" evidence="7">
    <location>
        <position position="276"/>
    </location>
    <ligand>
        <name>Ca(2+)</name>
        <dbReference type="ChEBI" id="CHEBI:29108"/>
        <label>2</label>
    </ligand>
</feature>
<dbReference type="AlphaFoldDB" id="A0AAV1YF10"/>
<dbReference type="SUPFAM" id="SSF55486">
    <property type="entry name" value="Metalloproteases ('zincins'), catalytic domain"/>
    <property type="match status" value="1"/>
</dbReference>
<evidence type="ECO:0000256" key="1">
    <source>
        <dbReference type="ARBA" id="ARBA00009614"/>
    </source>
</evidence>
<keyword evidence="12" id="KW-1185">Reference proteome</keyword>
<dbReference type="SMART" id="SM00235">
    <property type="entry name" value="ZnMc"/>
    <property type="match status" value="1"/>
</dbReference>
<comment type="cofactor">
    <cofactor evidence="7">
        <name>Zn(2+)</name>
        <dbReference type="ChEBI" id="CHEBI:29105"/>
    </cofactor>
    <text evidence="7">Binds 2 Zn(2+) ions per subunit.</text>
</comment>
<comment type="caution">
    <text evidence="11">The sequence shown here is derived from an EMBL/GenBank/DDBJ whole genome shotgun (WGS) entry which is preliminary data.</text>
</comment>
<feature type="compositionally biased region" description="Polar residues" evidence="8">
    <location>
        <begin position="81"/>
        <end position="94"/>
    </location>
</feature>
<dbReference type="PRINTS" id="PR00138">
    <property type="entry name" value="MATRIXIN"/>
</dbReference>
<evidence type="ECO:0000256" key="6">
    <source>
        <dbReference type="ARBA" id="ARBA00023049"/>
    </source>
</evidence>
<keyword evidence="7" id="KW-0106">Calcium</keyword>
<dbReference type="GO" id="GO:0030574">
    <property type="term" value="P:collagen catabolic process"/>
    <property type="evidence" value="ECO:0007669"/>
    <property type="project" value="TreeGrafter"/>
</dbReference>
<evidence type="ECO:0000256" key="5">
    <source>
        <dbReference type="ARBA" id="ARBA00022833"/>
    </source>
</evidence>
<feature type="binding site" evidence="7">
    <location>
        <position position="324"/>
    </location>
    <ligand>
        <name>Ca(2+)</name>
        <dbReference type="ChEBI" id="CHEBI:29108"/>
        <label>3</label>
    </ligand>
</feature>
<evidence type="ECO:0000256" key="4">
    <source>
        <dbReference type="ARBA" id="ARBA00022801"/>
    </source>
</evidence>
<comment type="cofactor">
    <cofactor evidence="7">
        <name>Ca(2+)</name>
        <dbReference type="ChEBI" id="CHEBI:29108"/>
    </cofactor>
    <text evidence="7">Can bind about 5 Ca(2+) ions per subunit.</text>
</comment>
<dbReference type="InterPro" id="IPR006026">
    <property type="entry name" value="Peptidase_Metallo"/>
</dbReference>
<feature type="binding site" description="in inhibited form" evidence="7">
    <location>
        <position position="191"/>
    </location>
    <ligand>
        <name>Zn(2+)</name>
        <dbReference type="ChEBI" id="CHEBI:29105"/>
        <label>2</label>
        <note>catalytic</note>
    </ligand>
</feature>
<keyword evidence="4" id="KW-0378">Hydrolase</keyword>
<organism evidence="11 12">
    <name type="scientific">Lupinus luteus</name>
    <name type="common">European yellow lupine</name>
    <dbReference type="NCBI Taxonomy" id="3873"/>
    <lineage>
        <taxon>Eukaryota</taxon>
        <taxon>Viridiplantae</taxon>
        <taxon>Streptophyta</taxon>
        <taxon>Embryophyta</taxon>
        <taxon>Tracheophyta</taxon>
        <taxon>Spermatophyta</taxon>
        <taxon>Magnoliopsida</taxon>
        <taxon>eudicotyledons</taxon>
        <taxon>Gunneridae</taxon>
        <taxon>Pentapetalae</taxon>
        <taxon>rosids</taxon>
        <taxon>fabids</taxon>
        <taxon>Fabales</taxon>
        <taxon>Fabaceae</taxon>
        <taxon>Papilionoideae</taxon>
        <taxon>50 kb inversion clade</taxon>
        <taxon>genistoids sensu lato</taxon>
        <taxon>core genistoids</taxon>
        <taxon>Genisteae</taxon>
        <taxon>Lupinus</taxon>
    </lineage>
</organism>
<feature type="binding site" evidence="7">
    <location>
        <position position="301"/>
    </location>
    <ligand>
        <name>Ca(2+)</name>
        <dbReference type="ChEBI" id="CHEBI:29108"/>
        <label>3</label>
    </ligand>
</feature>
<reference evidence="11 12" key="1">
    <citation type="submission" date="2024-03" db="EMBL/GenBank/DDBJ databases">
        <authorList>
            <person name="Martinez-Hernandez J."/>
        </authorList>
    </citation>
    <scope>NUCLEOTIDE SEQUENCE [LARGE SCALE GENOMIC DNA]</scope>
</reference>
<dbReference type="InterPro" id="IPR002477">
    <property type="entry name" value="Peptidoglycan-bd-like"/>
</dbReference>
<dbReference type="Pfam" id="PF01471">
    <property type="entry name" value="PG_binding_1"/>
    <property type="match status" value="1"/>
</dbReference>
<feature type="signal peptide" evidence="9">
    <location>
        <begin position="1"/>
        <end position="23"/>
    </location>
</feature>
<dbReference type="PANTHER" id="PTHR10201:SF259">
    <property type="entry name" value="MATRIXIN PROTEIN"/>
    <property type="match status" value="1"/>
</dbReference>
<evidence type="ECO:0000313" key="11">
    <source>
        <dbReference type="EMBL" id="CAL0331495.1"/>
    </source>
</evidence>
<feature type="binding site" evidence="7">
    <location>
        <position position="363"/>
    </location>
    <ligand>
        <name>Zn(2+)</name>
        <dbReference type="ChEBI" id="CHEBI:29105"/>
        <label>2</label>
        <note>catalytic</note>
    </ligand>
</feature>
<dbReference type="InterPro" id="IPR024079">
    <property type="entry name" value="MetalloPept_cat_dom_sf"/>
</dbReference>
<dbReference type="GO" id="GO:0031012">
    <property type="term" value="C:extracellular matrix"/>
    <property type="evidence" value="ECO:0007669"/>
    <property type="project" value="InterPro"/>
</dbReference>